<evidence type="ECO:0000313" key="2">
    <source>
        <dbReference type="EMBL" id="SJN60020.1"/>
    </source>
</evidence>
<evidence type="ECO:0000313" key="3">
    <source>
        <dbReference type="Proteomes" id="UP000188276"/>
    </source>
</evidence>
<reference evidence="3" key="1">
    <citation type="submission" date="2017-02" db="EMBL/GenBank/DDBJ databases">
        <authorList>
            <person name="Rodrigo-Torres L."/>
            <person name="Arahal R.D."/>
            <person name="Lucena T."/>
        </authorList>
    </citation>
    <scope>NUCLEOTIDE SEQUENCE [LARGE SCALE GENOMIC DNA]</scope>
    <source>
        <strain evidence="3">CECT 7878</strain>
    </source>
</reference>
<keyword evidence="1" id="KW-0472">Membrane</keyword>
<gene>
    <name evidence="2" type="ORF">VR7878_03921</name>
</gene>
<dbReference type="Proteomes" id="UP000188276">
    <property type="component" value="Unassembled WGS sequence"/>
</dbReference>
<organism evidence="2 3">
    <name type="scientific">Vibrio ruber (strain DSM 16370 / JCM 11486 / BCRC 17186 / CECT 7878 / LMG 23124 / VR1)</name>
    <dbReference type="NCBI Taxonomy" id="1123498"/>
    <lineage>
        <taxon>Bacteria</taxon>
        <taxon>Pseudomonadati</taxon>
        <taxon>Pseudomonadota</taxon>
        <taxon>Gammaproteobacteria</taxon>
        <taxon>Vibrionales</taxon>
        <taxon>Vibrionaceae</taxon>
        <taxon>Vibrio</taxon>
    </lineage>
</organism>
<keyword evidence="1" id="KW-1133">Transmembrane helix</keyword>
<keyword evidence="3" id="KW-1185">Reference proteome</keyword>
<name>A0A1R4LTW2_VIBR1</name>
<keyword evidence="1" id="KW-0812">Transmembrane</keyword>
<feature type="transmembrane region" description="Helical" evidence="1">
    <location>
        <begin position="38"/>
        <end position="58"/>
    </location>
</feature>
<accession>A0A1R4LTW2</accession>
<feature type="transmembrane region" description="Helical" evidence="1">
    <location>
        <begin position="64"/>
        <end position="85"/>
    </location>
</feature>
<protein>
    <submittedName>
        <fullName evidence="2">Uncharacterized protein</fullName>
    </submittedName>
</protein>
<proteinExistence type="predicted"/>
<sequence length="92" mass="11194">MRKVIINILISFPLFWFIYIWCISFFNMNINVDFIPELIWFLLFFIGTPLMWVLGSIYTFYKKLWYWFGMYMLLGGVPVATYFILSVAHSYF</sequence>
<evidence type="ECO:0000256" key="1">
    <source>
        <dbReference type="SAM" id="Phobius"/>
    </source>
</evidence>
<dbReference type="STRING" id="1123498.VR7878_03921"/>
<dbReference type="EMBL" id="FULE01000076">
    <property type="protein sequence ID" value="SJN60020.1"/>
    <property type="molecule type" value="Genomic_DNA"/>
</dbReference>
<feature type="transmembrane region" description="Helical" evidence="1">
    <location>
        <begin position="6"/>
        <end position="26"/>
    </location>
</feature>
<dbReference type="AlphaFoldDB" id="A0A1R4LTW2"/>